<feature type="compositionally biased region" description="Basic and acidic residues" evidence="1">
    <location>
        <begin position="156"/>
        <end position="168"/>
    </location>
</feature>
<accession>A0ABT1NE72</accession>
<dbReference type="Proteomes" id="UP001651880">
    <property type="component" value="Unassembled WGS sequence"/>
</dbReference>
<dbReference type="EMBL" id="JAJEKE010000006">
    <property type="protein sequence ID" value="MCQ1529555.1"/>
    <property type="molecule type" value="Genomic_DNA"/>
</dbReference>
<keyword evidence="3" id="KW-1185">Reference proteome</keyword>
<proteinExistence type="predicted"/>
<sequence>MDTNILIDRVVKEVIKRIESSSPKIMLIGKGELAGEELGRAAICHTCCEGYSDDMPIDDYDFIIIRGMSIFELVSSALLVPGTNVSKLILKGRLTGKKIYVEKDSMEYKKYESTIDRGLEKQLEHYEDCLKSYGIKMLKAQEIIKDINDNGVNDNSKNEESSRDDCKSRDQCRLDKKLITEQDLRRLAQQGHKTIQISKGSIVTPLARDFMKTNNMSLFKE</sequence>
<evidence type="ECO:0000313" key="2">
    <source>
        <dbReference type="EMBL" id="MCQ1529555.1"/>
    </source>
</evidence>
<dbReference type="PIRSF" id="PIRSF034981">
    <property type="entry name" value="Eut_put"/>
    <property type="match status" value="1"/>
</dbReference>
<feature type="region of interest" description="Disordered" evidence="1">
    <location>
        <begin position="149"/>
        <end position="168"/>
    </location>
</feature>
<gene>
    <name evidence="2" type="ORF">LJD61_08310</name>
</gene>
<dbReference type="RefSeq" id="WP_255227071.1">
    <property type="nucleotide sequence ID" value="NZ_JAJEKE010000006.1"/>
</dbReference>
<evidence type="ECO:0008006" key="4">
    <source>
        <dbReference type="Google" id="ProtNLM"/>
    </source>
</evidence>
<comment type="caution">
    <text evidence="2">The sequence shown here is derived from an EMBL/GenBank/DDBJ whole genome shotgun (WGS) entry which is preliminary data.</text>
</comment>
<name>A0ABT1NE72_9FIRM</name>
<evidence type="ECO:0000313" key="3">
    <source>
        <dbReference type="Proteomes" id="UP001651880"/>
    </source>
</evidence>
<organism evidence="2 3">
    <name type="scientific">Lutispora saccharofermentans</name>
    <dbReference type="NCBI Taxonomy" id="3024236"/>
    <lineage>
        <taxon>Bacteria</taxon>
        <taxon>Bacillati</taxon>
        <taxon>Bacillota</taxon>
        <taxon>Clostridia</taxon>
        <taxon>Lutisporales</taxon>
        <taxon>Lutisporaceae</taxon>
        <taxon>Lutispora</taxon>
    </lineage>
</organism>
<protein>
    <recommendedName>
        <fullName evidence="4">Ethanolamine utilization protein</fullName>
    </recommendedName>
</protein>
<evidence type="ECO:0000256" key="1">
    <source>
        <dbReference type="SAM" id="MobiDB-lite"/>
    </source>
</evidence>
<dbReference type="InterPro" id="IPR013372">
    <property type="entry name" value="Eut_put"/>
</dbReference>
<reference evidence="2 3" key="1">
    <citation type="submission" date="2021-10" db="EMBL/GenBank/DDBJ databases">
        <title>Lutispora strain m25 sp. nov., a thermophilic, non-spore-forming bacterium isolated from a lab-scale methanogenic bioreactor digesting anaerobic sludge.</title>
        <authorList>
            <person name="El Houari A."/>
            <person name="Mcdonald J."/>
        </authorList>
    </citation>
    <scope>NUCLEOTIDE SEQUENCE [LARGE SCALE GENOMIC DNA]</scope>
    <source>
        <strain evidence="3">m25</strain>
    </source>
</reference>